<gene>
    <name evidence="1" type="ORF">B1L04_05785</name>
</gene>
<dbReference type="AlphaFoldDB" id="A0A1V4BW50"/>
<evidence type="ECO:0000313" key="1">
    <source>
        <dbReference type="EMBL" id="OPF18935.1"/>
    </source>
</evidence>
<dbReference type="EMBL" id="MVGR01000003">
    <property type="protein sequence ID" value="OPF18935.1"/>
    <property type="molecule type" value="Genomic_DNA"/>
</dbReference>
<accession>A0A1V4BW50</accession>
<proteinExistence type="predicted"/>
<dbReference type="RefSeq" id="WP_079206071.1">
    <property type="nucleotide sequence ID" value="NZ_MVGR01000003.1"/>
</dbReference>
<name>A0A1V4BW50_MICAE</name>
<dbReference type="Proteomes" id="UP000189835">
    <property type="component" value="Unassembled WGS sequence"/>
</dbReference>
<organism evidence="1 2">
    <name type="scientific">Microcystis aeruginosa KW</name>
    <dbReference type="NCBI Taxonomy" id="1960155"/>
    <lineage>
        <taxon>Bacteria</taxon>
        <taxon>Bacillati</taxon>
        <taxon>Cyanobacteriota</taxon>
        <taxon>Cyanophyceae</taxon>
        <taxon>Oscillatoriophycideae</taxon>
        <taxon>Chroococcales</taxon>
        <taxon>Microcystaceae</taxon>
        <taxon>Microcystis</taxon>
    </lineage>
</organism>
<sequence>MSYQHSSFDCTSANFEKAALTHFRALVAFLPDNCRVYRQTWEFSTVLCLDFLACLQGLAITHQNFSHLVNVTQELGLGQAIILKVGNKIVEWHRLTV</sequence>
<comment type="caution">
    <text evidence="1">The sequence shown here is derived from an EMBL/GenBank/DDBJ whole genome shotgun (WGS) entry which is preliminary data.</text>
</comment>
<protein>
    <submittedName>
        <fullName evidence="1">Uncharacterized protein</fullName>
    </submittedName>
</protein>
<reference evidence="1 2" key="1">
    <citation type="submission" date="2017-02" db="EMBL/GenBank/DDBJ databases">
        <title>Genome sequence of Microcystis aeruginosa KW.</title>
        <authorList>
            <person name="Oh H.-M."/>
            <person name="Ahn C.-Y."/>
            <person name="Jeong H."/>
            <person name="Srivastava A."/>
            <person name="Lee H.-G."/>
            <person name="Kang S.-R."/>
        </authorList>
    </citation>
    <scope>NUCLEOTIDE SEQUENCE [LARGE SCALE GENOMIC DNA]</scope>
    <source>
        <strain evidence="1 2">KW</strain>
    </source>
</reference>
<evidence type="ECO:0000313" key="2">
    <source>
        <dbReference type="Proteomes" id="UP000189835"/>
    </source>
</evidence>